<feature type="transmembrane region" description="Helical" evidence="8">
    <location>
        <begin position="400"/>
        <end position="423"/>
    </location>
</feature>
<gene>
    <name evidence="9" type="ORF">GCM10009867_35680</name>
</gene>
<comment type="caution">
    <text evidence="9">The sequence shown here is derived from an EMBL/GenBank/DDBJ whole genome shotgun (WGS) entry which is preliminary data.</text>
</comment>
<feature type="transmembrane region" description="Helical" evidence="8">
    <location>
        <begin position="56"/>
        <end position="78"/>
    </location>
</feature>
<dbReference type="RefSeq" id="WP_344195967.1">
    <property type="nucleotide sequence ID" value="NZ_BAAARN010000005.1"/>
</dbReference>
<evidence type="ECO:0000256" key="4">
    <source>
        <dbReference type="ARBA" id="ARBA00022960"/>
    </source>
</evidence>
<dbReference type="InterPro" id="IPR004268">
    <property type="entry name" value="MurJ"/>
</dbReference>
<keyword evidence="2" id="KW-1003">Cell membrane</keyword>
<keyword evidence="6 8" id="KW-1133">Transmembrane helix</keyword>
<feature type="transmembrane region" description="Helical" evidence="8">
    <location>
        <begin position="195"/>
        <end position="212"/>
    </location>
</feature>
<dbReference type="PANTHER" id="PTHR30250:SF11">
    <property type="entry name" value="O-ANTIGEN TRANSPORTER-RELATED"/>
    <property type="match status" value="1"/>
</dbReference>
<evidence type="ECO:0000256" key="3">
    <source>
        <dbReference type="ARBA" id="ARBA00022692"/>
    </source>
</evidence>
<feature type="transmembrane region" description="Helical" evidence="8">
    <location>
        <begin position="115"/>
        <end position="133"/>
    </location>
</feature>
<evidence type="ECO:0000256" key="6">
    <source>
        <dbReference type="ARBA" id="ARBA00022989"/>
    </source>
</evidence>
<keyword evidence="5" id="KW-0573">Peptidoglycan synthesis</keyword>
<feature type="transmembrane region" description="Helical" evidence="8">
    <location>
        <begin position="435"/>
        <end position="452"/>
    </location>
</feature>
<accession>A0ABN3UW27</accession>
<proteinExistence type="predicted"/>
<feature type="transmembrane region" description="Helical" evidence="8">
    <location>
        <begin position="171"/>
        <end position="189"/>
    </location>
</feature>
<name>A0ABN3UW27_9MICO</name>
<protein>
    <recommendedName>
        <fullName evidence="11">Polysaccharide biosynthesis protein C-terminal domain-containing protein</fullName>
    </recommendedName>
</protein>
<feature type="transmembrane region" description="Helical" evidence="8">
    <location>
        <begin position="464"/>
        <end position="482"/>
    </location>
</feature>
<keyword evidence="3 8" id="KW-0812">Transmembrane</keyword>
<keyword evidence="7 8" id="KW-0472">Membrane</keyword>
<evidence type="ECO:0000256" key="2">
    <source>
        <dbReference type="ARBA" id="ARBA00022475"/>
    </source>
</evidence>
<evidence type="ECO:0008006" key="11">
    <source>
        <dbReference type="Google" id="ProtNLM"/>
    </source>
</evidence>
<dbReference type="PANTHER" id="PTHR30250">
    <property type="entry name" value="PST FAMILY PREDICTED COLANIC ACID TRANSPORTER"/>
    <property type="match status" value="1"/>
</dbReference>
<feature type="transmembrane region" description="Helical" evidence="8">
    <location>
        <begin position="139"/>
        <end position="159"/>
    </location>
</feature>
<organism evidence="9 10">
    <name type="scientific">Pedococcus aerophilus</name>
    <dbReference type="NCBI Taxonomy" id="436356"/>
    <lineage>
        <taxon>Bacteria</taxon>
        <taxon>Bacillati</taxon>
        <taxon>Actinomycetota</taxon>
        <taxon>Actinomycetes</taxon>
        <taxon>Micrococcales</taxon>
        <taxon>Intrasporangiaceae</taxon>
        <taxon>Pedococcus</taxon>
    </lineage>
</organism>
<evidence type="ECO:0000313" key="9">
    <source>
        <dbReference type="EMBL" id="GAA2739474.1"/>
    </source>
</evidence>
<dbReference type="Proteomes" id="UP001501326">
    <property type="component" value="Unassembled WGS sequence"/>
</dbReference>
<dbReference type="Pfam" id="PF03023">
    <property type="entry name" value="MurJ"/>
    <property type="match status" value="1"/>
</dbReference>
<dbReference type="InterPro" id="IPR050833">
    <property type="entry name" value="Poly_Biosynth_Transport"/>
</dbReference>
<evidence type="ECO:0000256" key="5">
    <source>
        <dbReference type="ARBA" id="ARBA00022984"/>
    </source>
</evidence>
<evidence type="ECO:0000313" key="10">
    <source>
        <dbReference type="Proteomes" id="UP001501326"/>
    </source>
</evidence>
<dbReference type="EMBL" id="BAAARN010000005">
    <property type="protein sequence ID" value="GAA2739474.1"/>
    <property type="molecule type" value="Genomic_DNA"/>
</dbReference>
<keyword evidence="4" id="KW-0133">Cell shape</keyword>
<feature type="transmembrane region" description="Helical" evidence="8">
    <location>
        <begin position="232"/>
        <end position="256"/>
    </location>
</feature>
<feature type="transmembrane region" description="Helical" evidence="8">
    <location>
        <begin position="307"/>
        <end position="331"/>
    </location>
</feature>
<feature type="transmembrane region" description="Helical" evidence="8">
    <location>
        <begin position="343"/>
        <end position="363"/>
    </location>
</feature>
<sequence length="493" mass="51442">MPERGPTPLLRHLRPGIPAPGAAADTSLAAQGALSTLGIIVQGAVRFLFSVLVGNVLGKVVLGAANAAISLSLFASLLQPSAAASSATKFVARARGAGDLRLAEAITAHLVRRTAVAALLLGAGAALSAPWLLDLDWRQGLLTGALVIVYSGYMFLRGVLFGAGQVPRATVWDIVSSAISLAALALVLWGRAQDLVLVPLIIGYGVYVAANLPGRVRGSLDPALVKEINGFVLLTLANGVAVGGFLQLSMVVARFFDASGAGAYAAALALATPASLVSRSLSLVLFPSLSAAYGRGDHEGVRRQTDLSTRALVVISMGTFGPLMLLSPALIRLFFPRAEFEEAAAILPVLLVAVMVLNVVIGATNTLLTREQEHARKVLVASIAGACVGLIAWLTTVSAFGVMAVAVGYLLGSLVMAVVPAVIAWRLERLHWGWMWGRLVLAGVVAGLLCWWEQSRELGVPTQIGLAVAFGLGWLALSWPDVRTTADLVRRRG</sequence>
<keyword evidence="10" id="KW-1185">Reference proteome</keyword>
<feature type="transmembrane region" description="Helical" evidence="8">
    <location>
        <begin position="375"/>
        <end position="394"/>
    </location>
</feature>
<evidence type="ECO:0000256" key="1">
    <source>
        <dbReference type="ARBA" id="ARBA00004651"/>
    </source>
</evidence>
<evidence type="ECO:0000256" key="7">
    <source>
        <dbReference type="ARBA" id="ARBA00023136"/>
    </source>
</evidence>
<evidence type="ECO:0000256" key="8">
    <source>
        <dbReference type="SAM" id="Phobius"/>
    </source>
</evidence>
<reference evidence="9 10" key="1">
    <citation type="journal article" date="2019" name="Int. J. Syst. Evol. Microbiol.">
        <title>The Global Catalogue of Microorganisms (GCM) 10K type strain sequencing project: providing services to taxonomists for standard genome sequencing and annotation.</title>
        <authorList>
            <consortium name="The Broad Institute Genomics Platform"/>
            <consortium name="The Broad Institute Genome Sequencing Center for Infectious Disease"/>
            <person name="Wu L."/>
            <person name="Ma J."/>
        </authorList>
    </citation>
    <scope>NUCLEOTIDE SEQUENCE [LARGE SCALE GENOMIC DNA]</scope>
    <source>
        <strain evidence="9 10">JCM 16378</strain>
    </source>
</reference>
<comment type="subcellular location">
    <subcellularLocation>
        <location evidence="1">Cell membrane</location>
        <topology evidence="1">Multi-pass membrane protein</topology>
    </subcellularLocation>
</comment>